<evidence type="ECO:0000256" key="1">
    <source>
        <dbReference type="SAM" id="Coils"/>
    </source>
</evidence>
<dbReference type="CDD" id="cd06503">
    <property type="entry name" value="ATP-synt_Fo_b"/>
    <property type="match status" value="1"/>
</dbReference>
<dbReference type="SUPFAM" id="SSF52540">
    <property type="entry name" value="P-loop containing nucleoside triphosphate hydrolases"/>
    <property type="match status" value="2"/>
</dbReference>
<proteinExistence type="predicted"/>
<dbReference type="InterPro" id="IPR027417">
    <property type="entry name" value="P-loop_NTPase"/>
</dbReference>
<evidence type="ECO:0000256" key="2">
    <source>
        <dbReference type="SAM" id="Phobius"/>
    </source>
</evidence>
<accession>A0A367S316</accession>
<evidence type="ECO:0000313" key="3">
    <source>
        <dbReference type="EMBL" id="RCJ42491.1"/>
    </source>
</evidence>
<dbReference type="Pfam" id="PF14516">
    <property type="entry name" value="AAA_35"/>
    <property type="match status" value="2"/>
</dbReference>
<keyword evidence="2" id="KW-1133">Transmembrane helix</keyword>
<keyword evidence="1" id="KW-0175">Coiled coil</keyword>
<comment type="caution">
    <text evidence="3">The sequence shown here is derived from an EMBL/GenBank/DDBJ whole genome shotgun (WGS) entry which is preliminary data.</text>
</comment>
<feature type="coiled-coil region" evidence="1">
    <location>
        <begin position="808"/>
        <end position="879"/>
    </location>
</feature>
<organism evidence="3 4">
    <name type="scientific">Nostoc minutum NIES-26</name>
    <dbReference type="NCBI Taxonomy" id="1844469"/>
    <lineage>
        <taxon>Bacteria</taxon>
        <taxon>Bacillati</taxon>
        <taxon>Cyanobacteriota</taxon>
        <taxon>Cyanophyceae</taxon>
        <taxon>Nostocales</taxon>
        <taxon>Nostocaceae</taxon>
        <taxon>Nostoc</taxon>
    </lineage>
</organism>
<dbReference type="EMBL" id="LXQD01000004">
    <property type="protein sequence ID" value="RCJ42491.1"/>
    <property type="molecule type" value="Genomic_DNA"/>
</dbReference>
<name>A0A367S316_9NOSO</name>
<dbReference type="Proteomes" id="UP000252107">
    <property type="component" value="Unassembled WGS sequence"/>
</dbReference>
<protein>
    <submittedName>
        <fullName evidence="3">Uncharacterized protein</fullName>
    </submittedName>
</protein>
<feature type="transmembrane region" description="Helical" evidence="2">
    <location>
        <begin position="787"/>
        <end position="808"/>
    </location>
</feature>
<keyword evidence="2" id="KW-0472">Membrane</keyword>
<evidence type="ECO:0000313" key="4">
    <source>
        <dbReference type="Proteomes" id="UP000252107"/>
    </source>
</evidence>
<feature type="transmembrane region" description="Helical" evidence="2">
    <location>
        <begin position="880"/>
        <end position="903"/>
    </location>
</feature>
<sequence>MSNYHVKRCNEEDNFYSVILQNYLIRVKGPALTGKTKFLNHCLQGVNTQKEFQIVPLYLNEDNWGNVDDVYKFLKWFCEEIARKLQISSYHSWQQDEDNLTPPVKCTIDFEKYFLKLKNSNYLILYFENFHKIFNNPEIFKSFTDLLRSWYSDVKSEHREWNRLRLILEYSTDSYVTNSQDSSALENIGYAINLKDFDRTQVQDLLHKFELKWSDAHLNQFMDIVNGHPYLVYKALEHLSKDTTYKIDHYLKDPAKLERIYDKHLFDNWKTIHKKSKLQEVFKKIILASEPIEVKVDDRQEAFHLFSMGLIFIDGDTAKPRCDLYRQYFSKYFDGSINLHSIEGKSNMNKKSYYTVGGPLSASNDKSYVTREADRKIIELLNDGKYCYVFNCHQMGKSSLQAHTSAELQNEGFAWILTDLARIGSGDNKQQWYNSLIFTLANVHTTDNSELLKKDEVDNWLNEQSKKERTPEKLLSLFIKEVLLDKIPQEQKLVIFIDEIGHLIKLDFSDDFLLLIRSLYTGRDNDKEFKRLTFVLLGVTTPQKLLKGNTGALNIGESVDLQGFTQEEAKKGLAKGLEGKAEDREKVIEAILDWTGGQPFLTQKLCAMIEGSSDYIKKGDEELKIKEIVESDIINKWRDKDEPTHLKSIESKVLFQDERQESRLRLYKKILDKDENQDADSIDVKLELRLSGLVIEKDQKLKLYNRIYENIFDKIWIEGELAKLEPEFYVKKKKSWIESGKDKKYLLVDNELSKAEEWAKGKHLPDEDKEFLSQSELEKEKKKIIKASILIGVLIVVFIVTVGIGISISRENNQKQKAQQELVEAQEKAQQELVEAQKKAQQELVEAQKKAQQESVEAQKKAQQELVEAQKKAQQESVQLLWKLVLGVSIILVIGLVLIIGFMGK</sequence>
<gene>
    <name evidence="3" type="ORF">A6770_34595</name>
</gene>
<keyword evidence="2" id="KW-0812">Transmembrane</keyword>
<dbReference type="AlphaFoldDB" id="A0A367S316"/>
<reference evidence="3" key="1">
    <citation type="submission" date="2016-04" db="EMBL/GenBank/DDBJ databases">
        <authorList>
            <person name="Tabuchi Yagui T.R."/>
        </authorList>
    </citation>
    <scope>NUCLEOTIDE SEQUENCE [LARGE SCALE GENOMIC DNA]</scope>
    <source>
        <strain evidence="3">NIES-26</strain>
    </source>
</reference>
<keyword evidence="4" id="KW-1185">Reference proteome</keyword>